<dbReference type="EMBL" id="LCWV01000002">
    <property type="protein sequence ID" value="PWI75622.1"/>
    <property type="molecule type" value="Genomic_DNA"/>
</dbReference>
<dbReference type="PANTHER" id="PTHR30468:SF20">
    <property type="entry name" value="TAUD_TFDA-LIKE DOMAIN-CONTAINING PROTEIN-RELATED"/>
    <property type="match status" value="1"/>
</dbReference>
<organism evidence="10 11">
    <name type="scientific">Purpureocillium lilacinum</name>
    <name type="common">Paecilomyces lilacinus</name>
    <dbReference type="NCBI Taxonomy" id="33203"/>
    <lineage>
        <taxon>Eukaryota</taxon>
        <taxon>Fungi</taxon>
        <taxon>Dikarya</taxon>
        <taxon>Ascomycota</taxon>
        <taxon>Pezizomycotina</taxon>
        <taxon>Sordariomycetes</taxon>
        <taxon>Hypocreomycetidae</taxon>
        <taxon>Hypocreales</taxon>
        <taxon>Ophiocordycipitaceae</taxon>
        <taxon>Purpureocillium</taxon>
    </lineage>
</organism>
<feature type="region of interest" description="Disordered" evidence="7">
    <location>
        <begin position="856"/>
        <end position="879"/>
    </location>
</feature>
<dbReference type="EMBL" id="JAWRVI010000011">
    <property type="protein sequence ID" value="KAK4091647.1"/>
    <property type="molecule type" value="Genomic_DNA"/>
</dbReference>
<keyword evidence="4" id="KW-0223">Dioxygenase</keyword>
<dbReference type="Proteomes" id="UP001287286">
    <property type="component" value="Unassembled WGS sequence"/>
</dbReference>
<keyword evidence="6" id="KW-0408">Iron</keyword>
<comment type="cofactor">
    <cofactor evidence="1">
        <name>Fe(2+)</name>
        <dbReference type="ChEBI" id="CHEBI:29033"/>
    </cofactor>
</comment>
<dbReference type="Pfam" id="PF02668">
    <property type="entry name" value="TauD"/>
    <property type="match status" value="1"/>
</dbReference>
<accession>A0A2U3EMC2</accession>
<evidence type="ECO:0000256" key="6">
    <source>
        <dbReference type="ARBA" id="ARBA00023004"/>
    </source>
</evidence>
<dbReference type="GO" id="GO:0046872">
    <property type="term" value="F:metal ion binding"/>
    <property type="evidence" value="ECO:0007669"/>
    <property type="project" value="UniProtKB-KW"/>
</dbReference>
<sequence length="879" mass="96466">MPSIAPLPNASGLIGGHADSRPEIQAPLTYTGGLDQFEQADVTPAIGREMTGLQIRDLLKAEDSLIRDVAVTISQRGVLFLKNQDVTPSEMKDFMLRLTALSGCPSSSGLHVHPLTEEGSELGDQISVISSEKQKKGGGLTHQLSDVSRFASAGWHSDITFEKVPSDYAMLKIHTLPKSGGDTLWASGYEVYDRLSAPMKIFLEGLTATHDASFFHDEAARLGNPLRQGERGSPLNKGGNLTAVHPVVRTNPVTGWKSVYVNKGFTKRINGVTKDESDVLLQYLFNLVTQNHDVQATHQFMLVQSSGAELQHCLNADLPGSSRTSRLIRHSSQASFSAPVQAMTCVWLVSPCLASGRRERGWREGHATLAGCVASGIECTFKTVQSRRGPKGLREDTVKKIEQRRQSSELDGSKTEDEDISQLLEILDVYASRLYPIWPIVNTAELKEALLASPGNSSNLRLANAVALSTVAQLKLTTAWKGSAAACTDTVDSDDDALDRLRVSFFLHIYYENLEGGGNKSLLYLREAITLAQIARLEHESTYASLPERDQQLSRRVLWLLFVTERSASAFTLTIQETDKNRGVALLHRLPAVLKPNILLPWYGVADDIAHILPEFLKLVNLFWVFDQSGMFEWLRSAESGSGASISQSCITMLQQTLEDSTKGDYWGGNDIQRADMLVTRQWMRAVLWRAALRFGILIPINPLDIAQEFLTLIASIPPAALESHGPTVEFKTFEIATAVIDAMASDFRGISDDQPKRVLHGLRNILMSSRGGNEKLLSLLNVRMSAVTTTSLLPQPYNMERFVEDVLLSMGEDGNWRSEDFFPQLHLMGSPPADPPAESLDVPSFVRSPSPLTRLLLEGRGQPGGSSSRGIEVDGALT</sequence>
<comment type="caution">
    <text evidence="10">The sequence shown here is derived from an EMBL/GenBank/DDBJ whole genome shotgun (WGS) entry which is preliminary data.</text>
</comment>
<evidence type="ECO:0000313" key="12">
    <source>
        <dbReference type="Proteomes" id="UP001287286"/>
    </source>
</evidence>
<dbReference type="Gene3D" id="3.60.130.10">
    <property type="entry name" value="Clavaminate synthase-like"/>
    <property type="match status" value="1"/>
</dbReference>
<evidence type="ECO:0000313" key="10">
    <source>
        <dbReference type="EMBL" id="PWI75622.1"/>
    </source>
</evidence>
<dbReference type="PANTHER" id="PTHR30468">
    <property type="entry name" value="ALPHA-KETOGLUTARATE-DEPENDENT SULFONATE DIOXYGENASE"/>
    <property type="match status" value="1"/>
</dbReference>
<evidence type="ECO:0000256" key="5">
    <source>
        <dbReference type="ARBA" id="ARBA00023002"/>
    </source>
</evidence>
<evidence type="ECO:0000256" key="2">
    <source>
        <dbReference type="ARBA" id="ARBA00005896"/>
    </source>
</evidence>
<proteinExistence type="inferred from homology"/>
<evidence type="ECO:0000313" key="9">
    <source>
        <dbReference type="EMBL" id="KAK4091647.1"/>
    </source>
</evidence>
<gene>
    <name evidence="10" type="ORF">PCL_06280</name>
    <name evidence="9" type="ORF">Purlil1_4077</name>
</gene>
<keyword evidence="5" id="KW-0560">Oxidoreductase</keyword>
<dbReference type="AlphaFoldDB" id="A0A2U3EMC2"/>
<evidence type="ECO:0000256" key="4">
    <source>
        <dbReference type="ARBA" id="ARBA00022964"/>
    </source>
</evidence>
<protein>
    <recommendedName>
        <fullName evidence="8">TauD/TfdA-like domain-containing protein</fullName>
    </recommendedName>
</protein>
<evidence type="ECO:0000256" key="3">
    <source>
        <dbReference type="ARBA" id="ARBA00022723"/>
    </source>
</evidence>
<reference evidence="10 11" key="2">
    <citation type="journal article" date="2016" name="Front. Microbiol.">
        <title>Genome and transcriptome sequences reveal the specific parasitism of the nematophagous Purpureocillium lilacinum 36-1.</title>
        <authorList>
            <person name="Xie J."/>
            <person name="Li S."/>
            <person name="Mo C."/>
            <person name="Xiao X."/>
            <person name="Peng D."/>
            <person name="Wang G."/>
            <person name="Xiao Y."/>
        </authorList>
    </citation>
    <scope>NUCLEOTIDE SEQUENCE [LARGE SCALE GENOMIC DNA]</scope>
    <source>
        <strain evidence="10 11">36-1</strain>
    </source>
</reference>
<evidence type="ECO:0000259" key="8">
    <source>
        <dbReference type="Pfam" id="PF02668"/>
    </source>
</evidence>
<dbReference type="InterPro" id="IPR042098">
    <property type="entry name" value="TauD-like_sf"/>
</dbReference>
<keyword evidence="3" id="KW-0479">Metal-binding</keyword>
<dbReference type="GO" id="GO:0016706">
    <property type="term" value="F:2-oxoglutarate-dependent dioxygenase activity"/>
    <property type="evidence" value="ECO:0007669"/>
    <property type="project" value="TreeGrafter"/>
</dbReference>
<dbReference type="InterPro" id="IPR051323">
    <property type="entry name" value="AtsK-like"/>
</dbReference>
<reference evidence="9" key="3">
    <citation type="submission" date="2023-11" db="EMBL/GenBank/DDBJ databases">
        <authorList>
            <person name="Beijen E."/>
            <person name="Ohm R.A."/>
        </authorList>
    </citation>
    <scope>NUCLEOTIDE SEQUENCE</scope>
    <source>
        <strain evidence="9">CBS 150709</strain>
    </source>
</reference>
<feature type="region of interest" description="Disordered" evidence="7">
    <location>
        <begin position="388"/>
        <end position="414"/>
    </location>
</feature>
<reference evidence="9 12" key="4">
    <citation type="journal article" date="2024" name="Microbiol. Resour. Announc.">
        <title>Genome annotations for the ascomycete fungi Trichoderma harzianum, Trichoderma aggressivum, and Purpureocillium lilacinum.</title>
        <authorList>
            <person name="Beijen E.P.W."/>
            <person name="Ohm R.A."/>
        </authorList>
    </citation>
    <scope>NUCLEOTIDE SEQUENCE [LARGE SCALE GENOMIC DNA]</scope>
    <source>
        <strain evidence="9 12">CBS 150709</strain>
    </source>
</reference>
<reference evidence="10" key="1">
    <citation type="submission" date="2015-05" db="EMBL/GenBank/DDBJ databases">
        <authorList>
            <person name="Wang D.B."/>
            <person name="Wang M."/>
        </authorList>
    </citation>
    <scope>NUCLEOTIDE SEQUENCE</scope>
    <source>
        <strain evidence="10">36-1</strain>
    </source>
</reference>
<dbReference type="CDD" id="cd12148">
    <property type="entry name" value="fungal_TF_MHR"/>
    <property type="match status" value="1"/>
</dbReference>
<evidence type="ECO:0000256" key="1">
    <source>
        <dbReference type="ARBA" id="ARBA00001954"/>
    </source>
</evidence>
<dbReference type="Proteomes" id="UP000245956">
    <property type="component" value="Unassembled WGS sequence"/>
</dbReference>
<keyword evidence="12" id="KW-1185">Reference proteome</keyword>
<dbReference type="SUPFAM" id="SSF51197">
    <property type="entry name" value="Clavaminate synthase-like"/>
    <property type="match status" value="1"/>
</dbReference>
<dbReference type="GO" id="GO:0005737">
    <property type="term" value="C:cytoplasm"/>
    <property type="evidence" value="ECO:0007669"/>
    <property type="project" value="TreeGrafter"/>
</dbReference>
<name>A0A2U3EMC2_PURLI</name>
<evidence type="ECO:0000313" key="11">
    <source>
        <dbReference type="Proteomes" id="UP000245956"/>
    </source>
</evidence>
<evidence type="ECO:0000256" key="7">
    <source>
        <dbReference type="SAM" id="MobiDB-lite"/>
    </source>
</evidence>
<feature type="domain" description="TauD/TfdA-like" evidence="8">
    <location>
        <begin position="40"/>
        <end position="299"/>
    </location>
</feature>
<dbReference type="InterPro" id="IPR003819">
    <property type="entry name" value="TauD/TfdA-like"/>
</dbReference>
<comment type="similarity">
    <text evidence="2">Belongs to the TfdA dioxygenase family.</text>
</comment>
<feature type="compositionally biased region" description="Basic and acidic residues" evidence="7">
    <location>
        <begin position="392"/>
        <end position="414"/>
    </location>
</feature>